<protein>
    <submittedName>
        <fullName evidence="8">VirD4-like conjugal transfer protein, CD1115 family</fullName>
    </submittedName>
</protein>
<dbReference type="RefSeq" id="WP_396568797.1">
    <property type="nucleotide sequence ID" value="NZ_JBITRD010000001.1"/>
</dbReference>
<accession>A0ABW8AWM0</accession>
<evidence type="ECO:0000256" key="5">
    <source>
        <dbReference type="ARBA" id="ARBA00022989"/>
    </source>
</evidence>
<dbReference type="InterPro" id="IPR027417">
    <property type="entry name" value="P-loop_NTPase"/>
</dbReference>
<dbReference type="Gene3D" id="3.40.50.300">
    <property type="entry name" value="P-loop containing nucleotide triphosphate hydrolases"/>
    <property type="match status" value="1"/>
</dbReference>
<gene>
    <name evidence="8" type="ORF">ACIF0M_00190</name>
</gene>
<evidence type="ECO:0000256" key="2">
    <source>
        <dbReference type="ARBA" id="ARBA00008806"/>
    </source>
</evidence>
<evidence type="ECO:0000256" key="1">
    <source>
        <dbReference type="ARBA" id="ARBA00004651"/>
    </source>
</evidence>
<evidence type="ECO:0000256" key="6">
    <source>
        <dbReference type="ARBA" id="ARBA00023136"/>
    </source>
</evidence>
<comment type="caution">
    <text evidence="8">The sequence shown here is derived from an EMBL/GenBank/DDBJ whole genome shotgun (WGS) entry which is preliminary data.</text>
</comment>
<dbReference type="CDD" id="cd01127">
    <property type="entry name" value="TrwB_TraG_TraD_VirD4"/>
    <property type="match status" value="1"/>
</dbReference>
<evidence type="ECO:0000256" key="3">
    <source>
        <dbReference type="ARBA" id="ARBA00022475"/>
    </source>
</evidence>
<evidence type="ECO:0000256" key="4">
    <source>
        <dbReference type="ARBA" id="ARBA00022692"/>
    </source>
</evidence>
<dbReference type="Proteomes" id="UP001614216">
    <property type="component" value="Unassembled WGS sequence"/>
</dbReference>
<keyword evidence="6 7" id="KW-0472">Membrane</keyword>
<keyword evidence="3" id="KW-1003">Cell membrane</keyword>
<dbReference type="PANTHER" id="PTHR37937:SF1">
    <property type="entry name" value="CONJUGATIVE TRANSFER: DNA TRANSPORT"/>
    <property type="match status" value="1"/>
</dbReference>
<dbReference type="NCBIfam" id="NF045973">
    <property type="entry name" value="conju_CD1115"/>
    <property type="match status" value="1"/>
</dbReference>
<proteinExistence type="inferred from homology"/>
<dbReference type="Pfam" id="PF02534">
    <property type="entry name" value="T4SS-DNA_transf"/>
    <property type="match status" value="1"/>
</dbReference>
<dbReference type="PANTHER" id="PTHR37937">
    <property type="entry name" value="CONJUGATIVE TRANSFER: DNA TRANSPORT"/>
    <property type="match status" value="1"/>
</dbReference>
<reference evidence="8 9" key="1">
    <citation type="submission" date="2024-08" db="EMBL/GenBank/DDBJ databases">
        <authorList>
            <person name="Vancuren S.J."/>
            <person name="Allen-Vercoe E."/>
        </authorList>
    </citation>
    <scope>NUCLEOTIDE SEQUENCE [LARGE SCALE GENOMIC DNA]</scope>
    <source>
        <strain evidence="8 9">16-6-I_42_FAA</strain>
    </source>
</reference>
<dbReference type="InterPro" id="IPR051539">
    <property type="entry name" value="T4SS-coupling_protein"/>
</dbReference>
<dbReference type="EMBL" id="JBITRD010000001">
    <property type="protein sequence ID" value="MFI7843972.1"/>
    <property type="molecule type" value="Genomic_DNA"/>
</dbReference>
<dbReference type="SUPFAM" id="SSF52540">
    <property type="entry name" value="P-loop containing nucleoside triphosphate hydrolases"/>
    <property type="match status" value="1"/>
</dbReference>
<evidence type="ECO:0000313" key="9">
    <source>
        <dbReference type="Proteomes" id="UP001614216"/>
    </source>
</evidence>
<evidence type="ECO:0000313" key="8">
    <source>
        <dbReference type="EMBL" id="MFI7843972.1"/>
    </source>
</evidence>
<comment type="subcellular location">
    <subcellularLocation>
        <location evidence="1">Cell membrane</location>
        <topology evidence="1">Multi-pass membrane protein</topology>
    </subcellularLocation>
</comment>
<organism evidence="8 9">
    <name type="scientific">Dorea amylophila</name>
    <dbReference type="NCBI Taxonomy" id="2981789"/>
    <lineage>
        <taxon>Bacteria</taxon>
        <taxon>Bacillati</taxon>
        <taxon>Bacillota</taxon>
        <taxon>Clostridia</taxon>
        <taxon>Lachnospirales</taxon>
        <taxon>Lachnospiraceae</taxon>
        <taxon>Dorea</taxon>
    </lineage>
</organism>
<dbReference type="PROSITE" id="PS51257">
    <property type="entry name" value="PROKAR_LIPOPROTEIN"/>
    <property type="match status" value="1"/>
</dbReference>
<feature type="transmembrane region" description="Helical" evidence="7">
    <location>
        <begin position="9"/>
        <end position="31"/>
    </location>
</feature>
<comment type="similarity">
    <text evidence="2">Belongs to the VirD4/TraG family.</text>
</comment>
<keyword evidence="5 7" id="KW-1133">Transmembrane helix</keyword>
<keyword evidence="4 7" id="KW-0812">Transmembrane</keyword>
<sequence length="583" mass="66617">MSTKKQDWVLYLVFLPFVWWAAAITACAITPDKNFIQILETLSEKLEQPFFITYTPYTFQCILIFTAAYFLGIGIYESQKRNYRRGVEHGSAKWGNVSEICRRYCEKQYTQNLLLTQHFRMGLDGYKHKRNLNVLVVGGSGAGKSRTYAIPNIMQCNCSMVITDPKAELLRKTGGVLERNGYEVRVFDLINPETSWCYNPFAYVRDDKDVLKLINNLIRNTTPKGAQSSDPFWEKSETALLQALMLYLLHEAPPEEQNFPMIMEMLGSAQVKEDDEDYQSPLDILFERLEMRDPESIAVKQYAIYKQAAGKTAKSILISVGVRLAAFNLKQIANLTCTDELDLYSIGEKKVALFCCIPDADTSMNYLVGMIYSNLFQTLYYVADRKYGGRLPVPVHCIMDEWPNVALPDDFDKILATMRSRGISCSIIIQNIAQMKALFKDSYESLIGNCDEFLYLGGNEKEGHKYVSELLGKETLDTNTYGQTKGRSGSYSVNYQQTGRELLTPDEIRLLDNRKAILFIRGERPIMDDKYDLKKHVNFRYTEDGGASPYDYAKTPLAHDDLKIDINRLDDYELLSTEDILGE</sequence>
<feature type="transmembrane region" description="Helical" evidence="7">
    <location>
        <begin position="51"/>
        <end position="76"/>
    </location>
</feature>
<name>A0ABW8AWM0_9FIRM</name>
<dbReference type="InterPro" id="IPR003688">
    <property type="entry name" value="TraG/VirD4"/>
</dbReference>
<evidence type="ECO:0000256" key="7">
    <source>
        <dbReference type="SAM" id="Phobius"/>
    </source>
</evidence>
<keyword evidence="9" id="KW-1185">Reference proteome</keyword>